<protein>
    <submittedName>
        <fullName evidence="2">Uncharacterized protein</fullName>
    </submittedName>
</protein>
<feature type="transmembrane region" description="Helical" evidence="1">
    <location>
        <begin position="24"/>
        <end position="42"/>
    </location>
</feature>
<keyword evidence="3" id="KW-1185">Reference proteome</keyword>
<reference evidence="2 3" key="1">
    <citation type="submission" date="2016-01" db="EMBL/GenBank/DDBJ databases">
        <title>Genome sequencing of Roseivirga echinicomitans KMM 6058.</title>
        <authorList>
            <person name="Selvaratnam C."/>
            <person name="Thevarajoo S."/>
            <person name="Goh K.M."/>
            <person name="Ee R."/>
            <person name="Chan K.-G."/>
            <person name="Chong C.S."/>
        </authorList>
    </citation>
    <scope>NUCLEOTIDE SEQUENCE [LARGE SCALE GENOMIC DNA]</scope>
    <source>
        <strain evidence="2 3">KMM 6058</strain>
    </source>
</reference>
<evidence type="ECO:0000313" key="3">
    <source>
        <dbReference type="Proteomes" id="UP000075615"/>
    </source>
</evidence>
<evidence type="ECO:0000313" key="2">
    <source>
        <dbReference type="EMBL" id="KYG76575.1"/>
    </source>
</evidence>
<keyword evidence="1" id="KW-1133">Transmembrane helix</keyword>
<dbReference type="Proteomes" id="UP000075615">
    <property type="component" value="Unassembled WGS sequence"/>
</dbReference>
<name>A0A150XCX5_9BACT</name>
<dbReference type="EMBL" id="LRDB01000023">
    <property type="protein sequence ID" value="KYG76575.1"/>
    <property type="molecule type" value="Genomic_DNA"/>
</dbReference>
<evidence type="ECO:0000256" key="1">
    <source>
        <dbReference type="SAM" id="Phobius"/>
    </source>
</evidence>
<organism evidence="2 3">
    <name type="scientific">Roseivirga echinicomitans</name>
    <dbReference type="NCBI Taxonomy" id="296218"/>
    <lineage>
        <taxon>Bacteria</taxon>
        <taxon>Pseudomonadati</taxon>
        <taxon>Bacteroidota</taxon>
        <taxon>Cytophagia</taxon>
        <taxon>Cytophagales</taxon>
        <taxon>Roseivirgaceae</taxon>
        <taxon>Roseivirga</taxon>
    </lineage>
</organism>
<comment type="caution">
    <text evidence="2">The sequence shown here is derived from an EMBL/GenBank/DDBJ whole genome shotgun (WGS) entry which is preliminary data.</text>
</comment>
<feature type="transmembrane region" description="Helical" evidence="1">
    <location>
        <begin position="54"/>
        <end position="70"/>
    </location>
</feature>
<dbReference type="STRING" id="296218.AWN68_05970"/>
<keyword evidence="1" id="KW-0472">Membrane</keyword>
<sequence>MNDYNPFSKDRSVLRFIYFEKLDWWDFITITCYSTLTSLIFWQQDLFTNVKDWGLGYTIGTHLCLYFFNYKSMRKMNVWLIWFAISFIHLYIYIEFSSNAEFQFVRGNGISGLKYTWVLLLLYQLFRYYSLKLMNVEFAALSRSQDALWDERRLNRFDLVCFLIYFPTVILINMLTY</sequence>
<keyword evidence="1" id="KW-0812">Transmembrane</keyword>
<accession>A0A150XCX5</accession>
<feature type="transmembrane region" description="Helical" evidence="1">
    <location>
        <begin position="157"/>
        <end position="176"/>
    </location>
</feature>
<dbReference type="AlphaFoldDB" id="A0A150XCX5"/>
<gene>
    <name evidence="2" type="ORF">AWN68_05970</name>
</gene>
<feature type="transmembrane region" description="Helical" evidence="1">
    <location>
        <begin position="114"/>
        <end position="136"/>
    </location>
</feature>
<feature type="transmembrane region" description="Helical" evidence="1">
    <location>
        <begin position="77"/>
        <end position="94"/>
    </location>
</feature>
<proteinExistence type="predicted"/>